<dbReference type="eggNOG" id="ENOG502SPMV">
    <property type="taxonomic scope" value="Eukaryota"/>
</dbReference>
<keyword evidence="3" id="KW-1185">Reference proteome</keyword>
<feature type="compositionally biased region" description="Basic and acidic residues" evidence="1">
    <location>
        <begin position="1120"/>
        <end position="1133"/>
    </location>
</feature>
<feature type="compositionally biased region" description="Basic and acidic residues" evidence="1">
    <location>
        <begin position="961"/>
        <end position="974"/>
    </location>
</feature>
<evidence type="ECO:0000256" key="1">
    <source>
        <dbReference type="SAM" id="MobiDB-lite"/>
    </source>
</evidence>
<dbReference type="EMBL" id="KE504221">
    <property type="protein sequence ID" value="EPS94862.1"/>
    <property type="molecule type" value="Genomic_DNA"/>
</dbReference>
<feature type="compositionally biased region" description="Basic and acidic residues" evidence="1">
    <location>
        <begin position="941"/>
        <end position="950"/>
    </location>
</feature>
<feature type="compositionally biased region" description="Polar residues" evidence="1">
    <location>
        <begin position="882"/>
        <end position="894"/>
    </location>
</feature>
<feature type="region of interest" description="Disordered" evidence="1">
    <location>
        <begin position="723"/>
        <end position="990"/>
    </location>
</feature>
<accession>S8DQB7</accession>
<feature type="compositionally biased region" description="Polar residues" evidence="1">
    <location>
        <begin position="438"/>
        <end position="447"/>
    </location>
</feature>
<feature type="compositionally biased region" description="Acidic residues" evidence="1">
    <location>
        <begin position="531"/>
        <end position="544"/>
    </location>
</feature>
<dbReference type="InParanoid" id="S8DQB7"/>
<feature type="region of interest" description="Disordered" evidence="1">
    <location>
        <begin position="1120"/>
        <end position="1139"/>
    </location>
</feature>
<feature type="region of interest" description="Disordered" evidence="1">
    <location>
        <begin position="428"/>
        <end position="706"/>
    </location>
</feature>
<gene>
    <name evidence="2" type="ORF">FOMPIDRAFT_1054712</name>
</gene>
<feature type="compositionally biased region" description="Basic and acidic residues" evidence="1">
    <location>
        <begin position="488"/>
        <end position="505"/>
    </location>
</feature>
<sequence length="1434" mass="155971">MLLAHELSAKSYKKLVHGLRQSLVPIYSAYTLPAMQFSASIFHSVYQERILAALSKQMLEEKRRWEDVLSGLLSGLLDFLDETESDKGKHIAAKDAVAKALYPTLCDICFSLTAPMQSVDLRCAAYTLLSDTAASYTANQQKLRDKTILGGERLGSMVWRTKDYLALEALLTLFARILPSKDSHANNSKRTAYIQTVFMSPQHSEYASVGQAVVKLLEQESSKEWEATSQRVVETLATAYLAFPQPFSVNEVKACDETKRCDKLYVDDKALLVNVLIGDDQCEALEVPYTTMCKIEVVPKQAGGSIVTIRVTTPPVARKVPVKSSSNGPLRVEFTLAGADAERFRAAVQSRKIGRLLKDTPPKLSLARSPARLDFDDKGRPVKELSQTERIENVEKFYHTNQQSSDDLSVVSLQAKASEPVPTAANLASMHNARPAPDTSTSTSKASTGRRAKPSSGQTPRNKEPHPQKSRGTKEAQDNPDATVVTTRKVERDARAAEPATRKEAPSAGKSTKPLDRTRSAQMRVDVFGASDEELSEVDDEDDAPPVAPTVSRSKITTTKDTKPTARSMTVIKDDAVEQKLSSSTKARTGAARRVLDSDDEEASKRGSADTVSAGLRSTGIKKKRVAPPTPDTSDVDVPDPVERSFVTPPRSQVNSAAAPVTPTKPLAGRPPTVQEPSSPALGVSDVLVSPDAKKTLPKNDRLPIQPPATAAEHAAELVVAASSDMPRSVSRKTTRQRTSVASADAETSAVNNVLTERTANTEKDTGRASVLRTKPKPPTTAAAVPTDLEISAHVMNSSSPVPVVKPGHSSVKAKLRKKGQNLASDKAAAHVKTSKRKRGTVDHLEADDENAEPPPKKPRAEGSPPPKPLRWRRTDSRILRPTSTAATRVTQQYRAKKEKVSSPVSKADVIDYDELPNSTTSDARVPSSPTSSRLARRAKKGDDKRETEPPVRATRRTAKVLKEKTTEKIRDEPPLPSKPTPPVEDAGFPVDELFGREEIADEEEVTTLLTKPSKLSVTIVQTPVVEAMKASAASTASKMNPFVEPTIASTSKAKDRESVSKTSEVKTTSEKKSNKMPWLVATTSANGDSHKDPPSADELRTGDLGDKVAKLKATAMTLEHLERKSTRGKVAESDSGETLLFVTEPEAREMTYQGPTLLPQVETIDLTADDSPVKPKRAPPRVSTRHISLVHQPGLDDTLVDPPHLSTSTPFRTPRSAPMAMSTAKSARCVTFAPNVEERPSPGSPPTPLARGLFATSEKPAKQAQGTKHQDRPQIVKSKPTKLPPQALPSEKQTKVTGSSAARIVAPRKDAGMDDIVEVLEELQQALLYRITQKFEGVKEEVRYGRNTLLSEAYDDLLQMRNQSVVHFNRLIDLEAEYAKLGRLLSDGYDQLVREGQDVCSGLGRMVSDHDRGSLIKRMPVELAVLPACLCDE</sequence>
<feature type="region of interest" description="Disordered" evidence="1">
    <location>
        <begin position="1259"/>
        <end position="1302"/>
    </location>
</feature>
<feature type="compositionally biased region" description="Polar residues" evidence="1">
    <location>
        <begin position="749"/>
        <end position="759"/>
    </location>
</feature>
<proteinExistence type="predicted"/>
<feature type="compositionally biased region" description="Basic and acidic residues" evidence="1">
    <location>
        <begin position="1089"/>
        <end position="1105"/>
    </location>
</feature>
<evidence type="ECO:0000313" key="2">
    <source>
        <dbReference type="EMBL" id="EPS94862.1"/>
    </source>
</evidence>
<reference evidence="2 3" key="1">
    <citation type="journal article" date="2012" name="Science">
        <title>The Paleozoic origin of enzymatic lignin decomposition reconstructed from 31 fungal genomes.</title>
        <authorList>
            <person name="Floudas D."/>
            <person name="Binder M."/>
            <person name="Riley R."/>
            <person name="Barry K."/>
            <person name="Blanchette R.A."/>
            <person name="Henrissat B."/>
            <person name="Martinez A.T."/>
            <person name="Otillar R."/>
            <person name="Spatafora J.W."/>
            <person name="Yadav J.S."/>
            <person name="Aerts A."/>
            <person name="Benoit I."/>
            <person name="Boyd A."/>
            <person name="Carlson A."/>
            <person name="Copeland A."/>
            <person name="Coutinho P.M."/>
            <person name="de Vries R.P."/>
            <person name="Ferreira P."/>
            <person name="Findley K."/>
            <person name="Foster B."/>
            <person name="Gaskell J."/>
            <person name="Glotzer D."/>
            <person name="Gorecki P."/>
            <person name="Heitman J."/>
            <person name="Hesse C."/>
            <person name="Hori C."/>
            <person name="Igarashi K."/>
            <person name="Jurgens J.A."/>
            <person name="Kallen N."/>
            <person name="Kersten P."/>
            <person name="Kohler A."/>
            <person name="Kuees U."/>
            <person name="Kumar T.K.A."/>
            <person name="Kuo A."/>
            <person name="LaButti K."/>
            <person name="Larrondo L.F."/>
            <person name="Lindquist E."/>
            <person name="Ling A."/>
            <person name="Lombard V."/>
            <person name="Lucas S."/>
            <person name="Lundell T."/>
            <person name="Martin R."/>
            <person name="McLaughlin D.J."/>
            <person name="Morgenstern I."/>
            <person name="Morin E."/>
            <person name="Murat C."/>
            <person name="Nagy L.G."/>
            <person name="Nolan M."/>
            <person name="Ohm R.A."/>
            <person name="Patyshakuliyeva A."/>
            <person name="Rokas A."/>
            <person name="Ruiz-Duenas F.J."/>
            <person name="Sabat G."/>
            <person name="Salamov A."/>
            <person name="Samejima M."/>
            <person name="Schmutz J."/>
            <person name="Slot J.C."/>
            <person name="St John F."/>
            <person name="Stenlid J."/>
            <person name="Sun H."/>
            <person name="Sun S."/>
            <person name="Syed K."/>
            <person name="Tsang A."/>
            <person name="Wiebenga A."/>
            <person name="Young D."/>
            <person name="Pisabarro A."/>
            <person name="Eastwood D.C."/>
            <person name="Martin F."/>
            <person name="Cullen D."/>
            <person name="Grigoriev I.V."/>
            <person name="Hibbett D.S."/>
        </authorList>
    </citation>
    <scope>NUCLEOTIDE SEQUENCE</scope>
    <source>
        <strain evidence="3">FP-58527</strain>
    </source>
</reference>
<organism evidence="2 3">
    <name type="scientific">Fomitopsis schrenkii</name>
    <name type="common">Brown rot fungus</name>
    <dbReference type="NCBI Taxonomy" id="2126942"/>
    <lineage>
        <taxon>Eukaryota</taxon>
        <taxon>Fungi</taxon>
        <taxon>Dikarya</taxon>
        <taxon>Basidiomycota</taxon>
        <taxon>Agaricomycotina</taxon>
        <taxon>Agaricomycetes</taxon>
        <taxon>Polyporales</taxon>
        <taxon>Fomitopsis</taxon>
    </lineage>
</organism>
<feature type="compositionally biased region" description="Polar residues" evidence="1">
    <location>
        <begin position="917"/>
        <end position="934"/>
    </location>
</feature>
<feature type="compositionally biased region" description="Basic and acidic residues" evidence="1">
    <location>
        <begin position="1053"/>
        <end position="1074"/>
    </location>
</feature>
<feature type="compositionally biased region" description="Basic and acidic residues" evidence="1">
    <location>
        <begin position="692"/>
        <end position="702"/>
    </location>
</feature>
<feature type="region of interest" description="Disordered" evidence="1">
    <location>
        <begin position="1166"/>
        <end position="1188"/>
    </location>
</feature>
<evidence type="ECO:0000313" key="3">
    <source>
        <dbReference type="Proteomes" id="UP000015241"/>
    </source>
</evidence>
<protein>
    <submittedName>
        <fullName evidence="2">Uncharacterized protein</fullName>
    </submittedName>
</protein>
<dbReference type="Proteomes" id="UP000015241">
    <property type="component" value="Unassembled WGS sequence"/>
</dbReference>
<name>S8DQB7_FOMSC</name>
<dbReference type="OrthoDB" id="3270368at2759"/>
<dbReference type="STRING" id="743788.S8DQB7"/>
<feature type="compositionally biased region" description="Basic and acidic residues" evidence="1">
    <location>
        <begin position="461"/>
        <end position="477"/>
    </location>
</feature>
<feature type="region of interest" description="Disordered" evidence="1">
    <location>
        <begin position="1045"/>
        <end position="1105"/>
    </location>
</feature>
<dbReference type="HOGENOM" id="CLU_004705_0_0_1"/>